<accession>D0WA09</accession>
<dbReference type="EMBL" id="ACEQ02000015">
    <property type="protein sequence ID" value="EEZ75532.1"/>
    <property type="molecule type" value="Genomic_DNA"/>
</dbReference>
<gene>
    <name evidence="1" type="ORF">NEILACOT_04374</name>
</gene>
<dbReference type="Proteomes" id="UP000003843">
    <property type="component" value="Unassembled WGS sequence"/>
</dbReference>
<reference evidence="1 2" key="1">
    <citation type="submission" date="2009-10" db="EMBL/GenBank/DDBJ databases">
        <authorList>
            <person name="Weinstock G."/>
            <person name="Sodergren E."/>
            <person name="Clifton S."/>
            <person name="Fulton L."/>
            <person name="Fulton B."/>
            <person name="Courtney L."/>
            <person name="Fronick C."/>
            <person name="Harrison M."/>
            <person name="Strong C."/>
            <person name="Farmer C."/>
            <person name="Delahaunty K."/>
            <person name="Markovic C."/>
            <person name="Hall O."/>
            <person name="Minx P."/>
            <person name="Tomlinson C."/>
            <person name="Mitreva M."/>
            <person name="Nelson J."/>
            <person name="Hou S."/>
            <person name="Wollam A."/>
            <person name="Pepin K.H."/>
            <person name="Johnson M."/>
            <person name="Bhonagiri V."/>
            <person name="Nash W.E."/>
            <person name="Warren W."/>
            <person name="Chinwalla A."/>
            <person name="Mardis E.R."/>
            <person name="Wilson R.K."/>
        </authorList>
    </citation>
    <scope>NUCLEOTIDE SEQUENCE [LARGE SCALE GENOMIC DNA]</scope>
    <source>
        <strain evidence="1 2">ATCC 23970</strain>
    </source>
</reference>
<protein>
    <submittedName>
        <fullName evidence="1">Putative O-succinylhomoserine sulfhydrylase</fullName>
    </submittedName>
</protein>
<name>D0WA09_NEILA</name>
<organism evidence="1 2">
    <name type="scientific">Neisseria lactamica ATCC 23970</name>
    <dbReference type="NCBI Taxonomy" id="546265"/>
    <lineage>
        <taxon>Bacteria</taxon>
        <taxon>Pseudomonadati</taxon>
        <taxon>Pseudomonadota</taxon>
        <taxon>Betaproteobacteria</taxon>
        <taxon>Neisseriales</taxon>
        <taxon>Neisseriaceae</taxon>
        <taxon>Neisseria</taxon>
    </lineage>
</organism>
<sequence length="175" mass="19903">MQCRLKAVSDGIFLPVRLERRTERAQNINKLNNGRAPRCRTDKTEELPMSKKLHPQTLAIRGGKEQTGYREHNQALFLTSSFMWDNARHAADLFSKKSKGSLIPVPPTRPQPPLKNASPLWKVRNARSPLRRVCPRFRRRFLPFCRRATTWFPAAACSARPSALSITSLPNSASK</sequence>
<evidence type="ECO:0000313" key="1">
    <source>
        <dbReference type="EMBL" id="EEZ75532.1"/>
    </source>
</evidence>
<evidence type="ECO:0000313" key="2">
    <source>
        <dbReference type="Proteomes" id="UP000003843"/>
    </source>
</evidence>
<comment type="caution">
    <text evidence="1">The sequence shown here is derived from an EMBL/GenBank/DDBJ whole genome shotgun (WGS) entry which is preliminary data.</text>
</comment>
<dbReference type="AlphaFoldDB" id="D0WA09"/>
<proteinExistence type="predicted"/>